<dbReference type="InterPro" id="IPR004013">
    <property type="entry name" value="PHP_dom"/>
</dbReference>
<dbReference type="Proteomes" id="UP000663859">
    <property type="component" value="Unassembled WGS sequence"/>
</dbReference>
<proteinExistence type="predicted"/>
<dbReference type="Gene3D" id="3.20.20.140">
    <property type="entry name" value="Metal-dependent hydrolases"/>
    <property type="match status" value="1"/>
</dbReference>
<evidence type="ECO:0000313" key="2">
    <source>
        <dbReference type="EMBL" id="CAF0694664.1"/>
    </source>
</evidence>
<dbReference type="SUPFAM" id="SSF89550">
    <property type="entry name" value="PHP domain-like"/>
    <property type="match status" value="1"/>
</dbReference>
<feature type="domain" description="Polymerase/histidinol phosphatase N-terminal" evidence="1">
    <location>
        <begin position="18"/>
        <end position="91"/>
    </location>
</feature>
<dbReference type="InterPro" id="IPR016195">
    <property type="entry name" value="Pol/histidinol_Pase-like"/>
</dbReference>
<dbReference type="Pfam" id="PF13263">
    <property type="entry name" value="PHP_C"/>
    <property type="match status" value="1"/>
</dbReference>
<dbReference type="PANTHER" id="PTHR42924">
    <property type="entry name" value="EXONUCLEASE"/>
    <property type="match status" value="1"/>
</dbReference>
<protein>
    <submittedName>
        <fullName evidence="2">Metal-dependent phosphoesterase (PHP family)</fullName>
    </submittedName>
</protein>
<comment type="caution">
    <text evidence="2">The sequence shown here is derived from an EMBL/GenBank/DDBJ whole genome shotgun (WGS) entry which is preliminary data.</text>
</comment>
<name>A0A8J2FVP1_9BACT</name>
<dbReference type="AlphaFoldDB" id="A0A8J2FVP1"/>
<dbReference type="GO" id="GO:0035312">
    <property type="term" value="F:5'-3' DNA exonuclease activity"/>
    <property type="evidence" value="ECO:0007669"/>
    <property type="project" value="TreeGrafter"/>
</dbReference>
<dbReference type="InterPro" id="IPR003141">
    <property type="entry name" value="Pol/His_phosphatase_N"/>
</dbReference>
<organism evidence="2 3">
    <name type="scientific">Candidatus Methylacidithermus pantelleriae</name>
    <dbReference type="NCBI Taxonomy" id="2744239"/>
    <lineage>
        <taxon>Bacteria</taxon>
        <taxon>Pseudomonadati</taxon>
        <taxon>Verrucomicrobiota</taxon>
        <taxon>Methylacidiphilae</taxon>
        <taxon>Methylacidiphilales</taxon>
        <taxon>Methylacidiphilaceae</taxon>
        <taxon>Candidatus Methylacidithermus</taxon>
    </lineage>
</organism>
<evidence type="ECO:0000259" key="1">
    <source>
        <dbReference type="SMART" id="SM00481"/>
    </source>
</evidence>
<dbReference type="NCBIfam" id="NF038032">
    <property type="entry name" value="CehA_McbA_metalo"/>
    <property type="match status" value="1"/>
</dbReference>
<evidence type="ECO:0000313" key="3">
    <source>
        <dbReference type="Proteomes" id="UP000663859"/>
    </source>
</evidence>
<keyword evidence="3" id="KW-1185">Reference proteome</keyword>
<accession>A0A8J2FVP1</accession>
<dbReference type="CDD" id="cd07432">
    <property type="entry name" value="PHP_HisPPase"/>
    <property type="match status" value="1"/>
</dbReference>
<dbReference type="PANTHER" id="PTHR42924:SF3">
    <property type="entry name" value="POLYMERASE_HISTIDINOL PHOSPHATASE N-TERMINAL DOMAIN-CONTAINING PROTEIN"/>
    <property type="match status" value="1"/>
</dbReference>
<gene>
    <name evidence="2" type="ORF">MPNT_170027</name>
</gene>
<dbReference type="Pfam" id="PF02811">
    <property type="entry name" value="PHP"/>
    <property type="match status" value="1"/>
</dbReference>
<reference evidence="2" key="1">
    <citation type="submission" date="2021-02" db="EMBL/GenBank/DDBJ databases">
        <authorList>
            <person name="Cremers G."/>
            <person name="Picone N."/>
        </authorList>
    </citation>
    <scope>NUCLEOTIDE SEQUENCE</scope>
    <source>
        <strain evidence="2">PQ17</strain>
    </source>
</reference>
<dbReference type="EMBL" id="CAJNOB010000009">
    <property type="protein sequence ID" value="CAF0694664.1"/>
    <property type="molecule type" value="Genomic_DNA"/>
</dbReference>
<dbReference type="GO" id="GO:0004534">
    <property type="term" value="F:5'-3' RNA exonuclease activity"/>
    <property type="evidence" value="ECO:0007669"/>
    <property type="project" value="TreeGrafter"/>
</dbReference>
<sequence length="246" mass="27134">MVEKSFGTGYSESVILKIDFHCHSRFSADGISDPEEMVAKAKRRGLDGFALTDHDTCDGILYCYKAGLARPDGKPVDGFLILPGQEITTRQGHLLALGVLLPNLHGIDAKEAVTVVHSSGGLAIPPHPFDYFRAGIRSAVLDTLDIDGVEVFNSATTFRHCNRRAWEYARQRGLPMIACSDAHYADVIGTAYTMVETKEFTVEEILGAVRKGTSLKEHYISPKEALKKTWNNVLRLRRRTASQTLG</sequence>
<dbReference type="SMART" id="SM00481">
    <property type="entry name" value="POLIIIAc"/>
    <property type="match status" value="1"/>
</dbReference>
<dbReference type="InterPro" id="IPR052018">
    <property type="entry name" value="PHP_domain"/>
</dbReference>